<dbReference type="InterPro" id="IPR002048">
    <property type="entry name" value="EF_hand_dom"/>
</dbReference>
<dbReference type="PANTHER" id="PTHR10891">
    <property type="entry name" value="EF-HAND CALCIUM-BINDING DOMAIN CONTAINING PROTEIN"/>
    <property type="match status" value="1"/>
</dbReference>
<dbReference type="EMBL" id="WSFO01000005">
    <property type="protein sequence ID" value="KAE9629965.1"/>
    <property type="molecule type" value="Genomic_DNA"/>
</dbReference>
<feature type="chain" id="PRO_5025630596" evidence="4">
    <location>
        <begin position="25"/>
        <end position="163"/>
    </location>
</feature>
<evidence type="ECO:0000256" key="1">
    <source>
        <dbReference type="ARBA" id="ARBA00022723"/>
    </source>
</evidence>
<keyword evidence="1" id="KW-0479">Metal-binding</keyword>
<dbReference type="Proteomes" id="UP000441586">
    <property type="component" value="Unassembled WGS sequence"/>
</dbReference>
<proteinExistence type="predicted"/>
<dbReference type="SMART" id="SM00054">
    <property type="entry name" value="EFh"/>
    <property type="match status" value="3"/>
</dbReference>
<name>A0A6A4RBR6_9RHOB</name>
<evidence type="ECO:0000259" key="5">
    <source>
        <dbReference type="PROSITE" id="PS50222"/>
    </source>
</evidence>
<accession>A0A6A4RBR6</accession>
<keyword evidence="4" id="KW-0732">Signal</keyword>
<dbReference type="AlphaFoldDB" id="A0A6A4RBR6"/>
<evidence type="ECO:0000256" key="3">
    <source>
        <dbReference type="SAM" id="MobiDB-lite"/>
    </source>
</evidence>
<dbReference type="PROSITE" id="PS50222">
    <property type="entry name" value="EF_HAND_2"/>
    <property type="match status" value="1"/>
</dbReference>
<feature type="signal peptide" evidence="4">
    <location>
        <begin position="1"/>
        <end position="24"/>
    </location>
</feature>
<evidence type="ECO:0000313" key="7">
    <source>
        <dbReference type="Proteomes" id="UP000441586"/>
    </source>
</evidence>
<dbReference type="RefSeq" id="WP_158979111.1">
    <property type="nucleotide sequence ID" value="NZ_WSFO01000005.1"/>
</dbReference>
<evidence type="ECO:0000313" key="6">
    <source>
        <dbReference type="EMBL" id="KAE9629965.1"/>
    </source>
</evidence>
<gene>
    <name evidence="6" type="ORF">GP644_09735</name>
</gene>
<dbReference type="InterPro" id="IPR039647">
    <property type="entry name" value="EF_hand_pair_protein_CML-like"/>
</dbReference>
<reference evidence="6 7" key="1">
    <citation type="submission" date="2019-12" db="EMBL/GenBank/DDBJ databases">
        <authorList>
            <person name="Zhang Y.-J."/>
        </authorList>
    </citation>
    <scope>NUCLEOTIDE SEQUENCE [LARGE SCALE GENOMIC DNA]</scope>
    <source>
        <strain evidence="6 7">H18S-6</strain>
    </source>
</reference>
<feature type="domain" description="EF-hand" evidence="5">
    <location>
        <begin position="110"/>
        <end position="145"/>
    </location>
</feature>
<dbReference type="InterPro" id="IPR011992">
    <property type="entry name" value="EF-hand-dom_pair"/>
</dbReference>
<protein>
    <submittedName>
        <fullName evidence="6">Calcium-binding protein</fullName>
    </submittedName>
</protein>
<dbReference type="GO" id="GO:0005509">
    <property type="term" value="F:calcium ion binding"/>
    <property type="evidence" value="ECO:0007669"/>
    <property type="project" value="InterPro"/>
</dbReference>
<dbReference type="Pfam" id="PF13202">
    <property type="entry name" value="EF-hand_5"/>
    <property type="match status" value="4"/>
</dbReference>
<organism evidence="6 7">
    <name type="scientific">Parasedimentitalea maritima</name>
    <dbReference type="NCBI Taxonomy" id="2578117"/>
    <lineage>
        <taxon>Bacteria</taxon>
        <taxon>Pseudomonadati</taxon>
        <taxon>Pseudomonadota</taxon>
        <taxon>Alphaproteobacteria</taxon>
        <taxon>Rhodobacterales</taxon>
        <taxon>Paracoccaceae</taxon>
        <taxon>Parasedimentitalea</taxon>
    </lineage>
</organism>
<dbReference type="InterPro" id="IPR018247">
    <property type="entry name" value="EF_Hand_1_Ca_BS"/>
</dbReference>
<evidence type="ECO:0000256" key="2">
    <source>
        <dbReference type="ARBA" id="ARBA00022737"/>
    </source>
</evidence>
<evidence type="ECO:0000256" key="4">
    <source>
        <dbReference type="SAM" id="SignalP"/>
    </source>
</evidence>
<keyword evidence="2" id="KW-0677">Repeat</keyword>
<dbReference type="PROSITE" id="PS00018">
    <property type="entry name" value="EF_HAND_1"/>
    <property type="match status" value="2"/>
</dbReference>
<comment type="caution">
    <text evidence="6">The sequence shown here is derived from an EMBL/GenBank/DDBJ whole genome shotgun (WGS) entry which is preliminary data.</text>
</comment>
<sequence>MKKAGIFAVVAASAGLVGAGAVLANSGPGRQGMNMTFEKLDADGNGEITQAEIDGLKAARFAAADANGDGALSLEELQAQGMKKAEQRAAGMLERHDANGDGVLSQDELPKPRRSGHMFERMDADGNGTISKQEFEEARNQMRSNGMGKHRPGQPEVTEPEQN</sequence>
<feature type="region of interest" description="Disordered" evidence="3">
    <location>
        <begin position="94"/>
        <end position="163"/>
    </location>
</feature>
<dbReference type="Gene3D" id="1.10.238.10">
    <property type="entry name" value="EF-hand"/>
    <property type="match status" value="2"/>
</dbReference>
<dbReference type="SUPFAM" id="SSF47473">
    <property type="entry name" value="EF-hand"/>
    <property type="match status" value="1"/>
</dbReference>